<keyword evidence="8" id="KW-0479">Metal-binding</keyword>
<evidence type="ECO:0000256" key="1">
    <source>
        <dbReference type="ARBA" id="ARBA00000098"/>
    </source>
</evidence>
<evidence type="ECO:0000256" key="8">
    <source>
        <dbReference type="ARBA" id="ARBA00022723"/>
    </source>
</evidence>
<dbReference type="NCBIfam" id="TIGR02412">
    <property type="entry name" value="pepN_strep_liv"/>
    <property type="match status" value="1"/>
</dbReference>
<evidence type="ECO:0000256" key="3">
    <source>
        <dbReference type="ARBA" id="ARBA00010136"/>
    </source>
</evidence>
<dbReference type="InterPro" id="IPR024571">
    <property type="entry name" value="ERAP1-like_C_dom"/>
</dbReference>
<keyword evidence="6 17" id="KW-0031">Aminopeptidase</keyword>
<dbReference type="Pfam" id="PF01433">
    <property type="entry name" value="Peptidase_M1"/>
    <property type="match status" value="1"/>
</dbReference>
<dbReference type="InterPro" id="IPR050344">
    <property type="entry name" value="Peptidase_M1_aminopeptidases"/>
</dbReference>
<dbReference type="Gene3D" id="1.10.390.10">
    <property type="entry name" value="Neutral Protease Domain 2"/>
    <property type="match status" value="1"/>
</dbReference>
<dbReference type="InterPro" id="IPR027268">
    <property type="entry name" value="Peptidase_M4/M1_CTD_sf"/>
</dbReference>
<dbReference type="PANTHER" id="PTHR11533">
    <property type="entry name" value="PROTEASE M1 ZINC METALLOPROTEASE"/>
    <property type="match status" value="1"/>
</dbReference>
<gene>
    <name evidence="17" type="primary">pepN_2</name>
    <name evidence="17" type="ORF">GCM10022235_20570</name>
</gene>
<dbReference type="SUPFAM" id="SSF55486">
    <property type="entry name" value="Metalloproteases ('zincins'), catalytic domain"/>
    <property type="match status" value="1"/>
</dbReference>
<feature type="domain" description="Aminopeptidase N-like N-terminal" evidence="16">
    <location>
        <begin position="128"/>
        <end position="198"/>
    </location>
</feature>
<sequence length="822" mass="89997">MSPETGSWEGAGMAVLSLTRAEAEERARLLTIQRYDVAVDLTGLPTGTRVVCTSTIAFGCHEPGATTFADCVAEIESATLNGAALPGAVDGRIVLSGLAADNVLEVTTVIADSTSAQGVRKAVDPADGRVYFWTDLPPDVTRYVWACFDQPDLKAPHAFTVTAPAEWLVLTNSGDPAVESAGEARRWTFPPTPPLSTYNLVINAGPYYELRREGAGHDLGLFARQSLAPILDRDADELFTLTTQGHEFFAEVFGMPFPQRKYDQVFAPEFAGAMENYGCITWMDWFLRRSTPTKAEWDLFSRYLLHELAHQWFGNIVTMRWWDDLWLNEAFAEFASNWAAVRVTSYSDAWAAHLAGEKLKAYLVDQGPTTHPIRQPVNDVAEGAATFDAITYPKGASVLQQLMTYVGETPFSQGLTKYFAEHAWSNATLEDLITAIAGETDRDLTRWSAGWLDEAGTDRLTLEQDDDGWTLVAEGPNGEPRPQVLAVGVYQRGAGALERIALVEVEVTGRRTPLELPAGADLYLVNDDDLTFASTRPDANTRDGFFEDAAGLPTPLSRAVAVATAWDMLITGEATAGEAVRCLTGVVTVETSESLIEPHLNRAVDVALLWSPESVRDELVAEVAASCRALAANPRLRKVALRGFARTAADLDSVAWLQSEAGDDVDLQWRALIRKAQLKADTTAEVRALLARDQDPEAWVSELTVRAAIPEHDEKQAVWERLVNDQDVPLGSLHQVTAAFWSPGQDELLKPFVAKFLELVPEISTWGQMAATTYTRTLIPVFGVDEGFAEKIQALAADAEPVVRANLLEKTDLLTRMLRARA</sequence>
<evidence type="ECO:0000256" key="9">
    <source>
        <dbReference type="ARBA" id="ARBA00022801"/>
    </source>
</evidence>
<dbReference type="Proteomes" id="UP001501222">
    <property type="component" value="Unassembled WGS sequence"/>
</dbReference>
<evidence type="ECO:0000259" key="14">
    <source>
        <dbReference type="Pfam" id="PF01433"/>
    </source>
</evidence>
<accession>A0ABP6WMM3</accession>
<comment type="catalytic activity">
    <reaction evidence="1">
        <text>Release of an N-terminal amino acid, Xaa-|-Yaa- from a peptide, amide or arylamide. Xaa is preferably Ala, but may be most amino acids including Pro (slow action). When a terminal hydrophobic residue is followed by a prolyl residue, the two may be released as an intact Xaa-Pro dipeptide.</text>
        <dbReference type="EC" id="3.4.11.2"/>
    </reaction>
</comment>
<dbReference type="InterPro" id="IPR042097">
    <property type="entry name" value="Aminopeptidase_N-like_N_sf"/>
</dbReference>
<dbReference type="Gene3D" id="2.60.40.1730">
    <property type="entry name" value="tricorn interacting facor f3 domain"/>
    <property type="match status" value="1"/>
</dbReference>
<dbReference type="PRINTS" id="PR00756">
    <property type="entry name" value="ALADIPTASE"/>
</dbReference>
<evidence type="ECO:0000256" key="10">
    <source>
        <dbReference type="ARBA" id="ARBA00022833"/>
    </source>
</evidence>
<evidence type="ECO:0000313" key="18">
    <source>
        <dbReference type="Proteomes" id="UP001501222"/>
    </source>
</evidence>
<dbReference type="EC" id="3.4.11.2" evidence="4"/>
<dbReference type="InterPro" id="IPR012778">
    <property type="entry name" value="Pept_M1_aminopeptidase"/>
</dbReference>
<dbReference type="CDD" id="cd09602">
    <property type="entry name" value="M1_APN"/>
    <property type="match status" value="1"/>
</dbReference>
<dbReference type="Pfam" id="PF17900">
    <property type="entry name" value="Peptidase_M1_N"/>
    <property type="match status" value="1"/>
</dbReference>
<comment type="cofactor">
    <cofactor evidence="2">
        <name>Zn(2+)</name>
        <dbReference type="ChEBI" id="CHEBI:29105"/>
    </cofactor>
</comment>
<dbReference type="GO" id="GO:0004177">
    <property type="term" value="F:aminopeptidase activity"/>
    <property type="evidence" value="ECO:0007669"/>
    <property type="project" value="UniProtKB-KW"/>
</dbReference>
<evidence type="ECO:0000259" key="15">
    <source>
        <dbReference type="Pfam" id="PF11838"/>
    </source>
</evidence>
<evidence type="ECO:0000256" key="2">
    <source>
        <dbReference type="ARBA" id="ARBA00001947"/>
    </source>
</evidence>
<organism evidence="17 18">
    <name type="scientific">Kribbella ginsengisoli</name>
    <dbReference type="NCBI Taxonomy" id="363865"/>
    <lineage>
        <taxon>Bacteria</taxon>
        <taxon>Bacillati</taxon>
        <taxon>Actinomycetota</taxon>
        <taxon>Actinomycetes</taxon>
        <taxon>Propionibacteriales</taxon>
        <taxon>Kribbellaceae</taxon>
        <taxon>Kribbella</taxon>
    </lineage>
</organism>
<dbReference type="EMBL" id="BAABAA010000002">
    <property type="protein sequence ID" value="GAA3552625.1"/>
    <property type="molecule type" value="Genomic_DNA"/>
</dbReference>
<reference evidence="18" key="1">
    <citation type="journal article" date="2019" name="Int. J. Syst. Evol. Microbiol.">
        <title>The Global Catalogue of Microorganisms (GCM) 10K type strain sequencing project: providing services to taxonomists for standard genome sequencing and annotation.</title>
        <authorList>
            <consortium name="The Broad Institute Genomics Platform"/>
            <consortium name="The Broad Institute Genome Sequencing Center for Infectious Disease"/>
            <person name="Wu L."/>
            <person name="Ma J."/>
        </authorList>
    </citation>
    <scope>NUCLEOTIDE SEQUENCE [LARGE SCALE GENOMIC DNA]</scope>
    <source>
        <strain evidence="18">JCM 16928</strain>
    </source>
</reference>
<evidence type="ECO:0000256" key="13">
    <source>
        <dbReference type="ARBA" id="ARBA00031533"/>
    </source>
</evidence>
<keyword evidence="10" id="KW-0862">Zinc</keyword>
<evidence type="ECO:0000313" key="17">
    <source>
        <dbReference type="EMBL" id="GAA3552625.1"/>
    </source>
</evidence>
<dbReference type="PANTHER" id="PTHR11533:SF174">
    <property type="entry name" value="PUROMYCIN-SENSITIVE AMINOPEPTIDASE-RELATED"/>
    <property type="match status" value="1"/>
</dbReference>
<feature type="domain" description="ERAP1-like C-terminal" evidence="15">
    <location>
        <begin position="522"/>
        <end position="803"/>
    </location>
</feature>
<proteinExistence type="inferred from homology"/>
<evidence type="ECO:0000259" key="16">
    <source>
        <dbReference type="Pfam" id="PF17900"/>
    </source>
</evidence>
<evidence type="ECO:0000256" key="4">
    <source>
        <dbReference type="ARBA" id="ARBA00012564"/>
    </source>
</evidence>
<keyword evidence="9" id="KW-0378">Hydrolase</keyword>
<evidence type="ECO:0000256" key="6">
    <source>
        <dbReference type="ARBA" id="ARBA00022438"/>
    </source>
</evidence>
<comment type="similarity">
    <text evidence="3">Belongs to the peptidase M1 family.</text>
</comment>
<feature type="domain" description="Peptidase M1 membrane alanine aminopeptidase" evidence="14">
    <location>
        <begin position="246"/>
        <end position="447"/>
    </location>
</feature>
<evidence type="ECO:0000256" key="12">
    <source>
        <dbReference type="ARBA" id="ARBA00029811"/>
    </source>
</evidence>
<keyword evidence="11" id="KW-0482">Metalloprotease</keyword>
<evidence type="ECO:0000256" key="5">
    <source>
        <dbReference type="ARBA" id="ARBA00015611"/>
    </source>
</evidence>
<name>A0ABP6WMM3_9ACTN</name>
<evidence type="ECO:0000256" key="11">
    <source>
        <dbReference type="ARBA" id="ARBA00023049"/>
    </source>
</evidence>
<dbReference type="InterPro" id="IPR001930">
    <property type="entry name" value="Peptidase_M1"/>
</dbReference>
<dbReference type="Pfam" id="PF11838">
    <property type="entry name" value="ERAP1_C"/>
    <property type="match status" value="1"/>
</dbReference>
<keyword evidence="7" id="KW-0645">Protease</keyword>
<dbReference type="InterPro" id="IPR014782">
    <property type="entry name" value="Peptidase_M1_dom"/>
</dbReference>
<dbReference type="InterPro" id="IPR045357">
    <property type="entry name" value="Aminopeptidase_N-like_N"/>
</dbReference>
<evidence type="ECO:0000256" key="7">
    <source>
        <dbReference type="ARBA" id="ARBA00022670"/>
    </source>
</evidence>
<protein>
    <recommendedName>
        <fullName evidence="5">Aminopeptidase N</fullName>
        <ecNumber evidence="4">3.4.11.2</ecNumber>
    </recommendedName>
    <alternativeName>
        <fullName evidence="12">Alanine aminopeptidase</fullName>
    </alternativeName>
    <alternativeName>
        <fullName evidence="13">Lysyl aminopeptidase</fullName>
    </alternativeName>
</protein>
<comment type="caution">
    <text evidence="17">The sequence shown here is derived from an EMBL/GenBank/DDBJ whole genome shotgun (WGS) entry which is preliminary data.</text>
</comment>
<dbReference type="SUPFAM" id="SSF63737">
    <property type="entry name" value="Leukotriene A4 hydrolase N-terminal domain"/>
    <property type="match status" value="1"/>
</dbReference>
<keyword evidence="18" id="KW-1185">Reference proteome</keyword>